<dbReference type="STRING" id="1620.IV67_GL001410"/>
<gene>
    <name evidence="6" type="ORF">IV67_GL001410</name>
</gene>
<dbReference type="OrthoDB" id="9769319at2"/>
<dbReference type="SUPFAM" id="SSF53850">
    <property type="entry name" value="Periplasmic binding protein-like II"/>
    <property type="match status" value="1"/>
</dbReference>
<keyword evidence="7" id="KW-1185">Reference proteome</keyword>
<proteinExistence type="predicted"/>
<dbReference type="InterPro" id="IPR006059">
    <property type="entry name" value="SBP"/>
</dbReference>
<evidence type="ECO:0000313" key="7">
    <source>
        <dbReference type="Proteomes" id="UP000051673"/>
    </source>
</evidence>
<sequence>MKKLINLTLGISLAVALLLGFSWGMNRLENHQVKSDNAPNQKETLTIYNWGDYIDPAILKSFQKETGYRVNYETFDSNEAMYTKIKQGGTHYDVAIPSEYMVEKMRQDNLLMPLDHDKLSGLQHYNPAFLNEPFDPNNKYSVPYFWGTLGIVYNDKYVKPGSITSWNDLWQAQYRKQIMLIDSARDIMGMTLASSGQSVNTKNEAELAAAQGKLSSLMPNVKAIVADEIKTYMAQDEAALAVDYSGDAAEMMQQNKHLHYVVPEDGGNLWFDNMVIPKTVQNKKAAYAFINYMSRPEVAAQNAEYVGYATPNQDAMKLLPKSITQDKAWYPDQAVLDRLETYQNLGPDWTQRYNDYFLEFKMTNQ</sequence>
<dbReference type="Proteomes" id="UP000051673">
    <property type="component" value="Unassembled WGS sequence"/>
</dbReference>
<dbReference type="GO" id="GO:0042597">
    <property type="term" value="C:periplasmic space"/>
    <property type="evidence" value="ECO:0007669"/>
    <property type="project" value="UniProtKB-SubCell"/>
</dbReference>
<dbReference type="PANTHER" id="PTHR30222">
    <property type="entry name" value="SPERMIDINE/PUTRESCINE-BINDING PERIPLASMIC PROTEIN"/>
    <property type="match status" value="1"/>
</dbReference>
<protein>
    <submittedName>
        <fullName evidence="6">Spermidine putrescine abc superfamily atp binding cassette transporter, binding protein</fullName>
    </submittedName>
</protein>
<keyword evidence="2" id="KW-0813">Transport</keyword>
<dbReference type="CDD" id="cd13663">
    <property type="entry name" value="PBP2_PotD_PotF_like_2"/>
    <property type="match status" value="1"/>
</dbReference>
<dbReference type="PATRIC" id="fig|1620.3.peg.1426"/>
<dbReference type="RefSeq" id="WP_057786329.1">
    <property type="nucleotide sequence ID" value="NZ_JQCD01000011.1"/>
</dbReference>
<evidence type="ECO:0000256" key="3">
    <source>
        <dbReference type="ARBA" id="ARBA00022729"/>
    </source>
</evidence>
<accession>A0A0R2JKD3</accession>
<keyword evidence="3" id="KW-0732">Signal</keyword>
<evidence type="ECO:0000256" key="1">
    <source>
        <dbReference type="ARBA" id="ARBA00004418"/>
    </source>
</evidence>
<dbReference type="GO" id="GO:0015846">
    <property type="term" value="P:polyamine transport"/>
    <property type="evidence" value="ECO:0007669"/>
    <property type="project" value="InterPro"/>
</dbReference>
<evidence type="ECO:0000256" key="4">
    <source>
        <dbReference type="ARBA" id="ARBA00022764"/>
    </source>
</evidence>
<dbReference type="InterPro" id="IPR001188">
    <property type="entry name" value="Sperm_putr-bd"/>
</dbReference>
<dbReference type="Gene3D" id="3.40.190.10">
    <property type="entry name" value="Periplasmic binding protein-like II"/>
    <property type="match status" value="2"/>
</dbReference>
<keyword evidence="4" id="KW-0574">Periplasm</keyword>
<reference evidence="6 7" key="1">
    <citation type="journal article" date="2015" name="Genome Announc.">
        <title>Expanding the biotechnology potential of lactobacilli through comparative genomics of 213 strains and associated genera.</title>
        <authorList>
            <person name="Sun Z."/>
            <person name="Harris H.M."/>
            <person name="McCann A."/>
            <person name="Guo C."/>
            <person name="Argimon S."/>
            <person name="Zhang W."/>
            <person name="Yang X."/>
            <person name="Jeffery I.B."/>
            <person name="Cooney J.C."/>
            <person name="Kagawa T.F."/>
            <person name="Liu W."/>
            <person name="Song Y."/>
            <person name="Salvetti E."/>
            <person name="Wrobel A."/>
            <person name="Rasinkangas P."/>
            <person name="Parkhill J."/>
            <person name="Rea M.C."/>
            <person name="O'Sullivan O."/>
            <person name="Ritari J."/>
            <person name="Douillard F.P."/>
            <person name="Paul Ross R."/>
            <person name="Yang R."/>
            <person name="Briner A.E."/>
            <person name="Felis G.E."/>
            <person name="de Vos W.M."/>
            <person name="Barrangou R."/>
            <person name="Klaenhammer T.R."/>
            <person name="Caufield P.W."/>
            <person name="Cui Y."/>
            <person name="Zhang H."/>
            <person name="O'Toole P.W."/>
        </authorList>
    </citation>
    <scope>NUCLEOTIDE SEQUENCE [LARGE SCALE GENOMIC DNA]</scope>
    <source>
        <strain evidence="6 7">DSM 20014</strain>
    </source>
</reference>
<comment type="caution">
    <text evidence="6">The sequence shown here is derived from an EMBL/GenBank/DDBJ whole genome shotgun (WGS) entry which is preliminary data.</text>
</comment>
<dbReference type="AlphaFoldDB" id="A0A0R2JKD3"/>
<dbReference type="PIRSF" id="PIRSF019574">
    <property type="entry name" value="Periplasmic_polyamine_BP"/>
    <property type="match status" value="1"/>
</dbReference>
<comment type="subcellular location">
    <subcellularLocation>
        <location evidence="1">Periplasm</location>
    </subcellularLocation>
</comment>
<evidence type="ECO:0000313" key="6">
    <source>
        <dbReference type="EMBL" id="KRN77710.1"/>
    </source>
</evidence>
<evidence type="ECO:0000256" key="5">
    <source>
        <dbReference type="PIRSR" id="PIRSR019574-1"/>
    </source>
</evidence>
<dbReference type="GO" id="GO:0019808">
    <property type="term" value="F:polyamine binding"/>
    <property type="evidence" value="ECO:0007669"/>
    <property type="project" value="InterPro"/>
</dbReference>
<dbReference type="PANTHER" id="PTHR30222:SF17">
    <property type="entry name" value="SPERMIDINE_PUTRESCINE-BINDING PERIPLASMIC PROTEIN"/>
    <property type="match status" value="1"/>
</dbReference>
<dbReference type="PRINTS" id="PR00909">
    <property type="entry name" value="SPERMDNBNDNG"/>
</dbReference>
<name>A0A0R2JKD3_9LACO</name>
<organism evidence="6 7">
    <name type="scientific">Weissella minor</name>
    <dbReference type="NCBI Taxonomy" id="1620"/>
    <lineage>
        <taxon>Bacteria</taxon>
        <taxon>Bacillati</taxon>
        <taxon>Bacillota</taxon>
        <taxon>Bacilli</taxon>
        <taxon>Lactobacillales</taxon>
        <taxon>Lactobacillaceae</taxon>
        <taxon>Weissella</taxon>
    </lineage>
</organism>
<feature type="binding site" evidence="5">
    <location>
        <position position="100"/>
    </location>
    <ligand>
        <name>spermidine</name>
        <dbReference type="ChEBI" id="CHEBI:57834"/>
    </ligand>
</feature>
<dbReference type="Pfam" id="PF13416">
    <property type="entry name" value="SBP_bac_8"/>
    <property type="match status" value="1"/>
</dbReference>
<dbReference type="EMBL" id="JQCD01000011">
    <property type="protein sequence ID" value="KRN77710.1"/>
    <property type="molecule type" value="Genomic_DNA"/>
</dbReference>
<evidence type="ECO:0000256" key="2">
    <source>
        <dbReference type="ARBA" id="ARBA00022448"/>
    </source>
</evidence>